<keyword evidence="2" id="KW-1015">Disulfide bond</keyword>
<dbReference type="GO" id="GO:0005794">
    <property type="term" value="C:Golgi apparatus"/>
    <property type="evidence" value="ECO:0007669"/>
    <property type="project" value="TreeGrafter"/>
</dbReference>
<evidence type="ECO:0000256" key="2">
    <source>
        <dbReference type="ARBA" id="ARBA00023157"/>
    </source>
</evidence>
<name>A0A813G1L0_POLGL</name>
<dbReference type="PANTHER" id="PTHR11675">
    <property type="entry name" value="N-ACETYLGALACTOSAMINYLTRANSFERASE"/>
    <property type="match status" value="1"/>
</dbReference>
<evidence type="ECO:0008006" key="9">
    <source>
        <dbReference type="Google" id="ProtNLM"/>
    </source>
</evidence>
<dbReference type="Pfam" id="PF00535">
    <property type="entry name" value="Glycos_transf_2"/>
    <property type="match status" value="1"/>
</dbReference>
<feature type="compositionally biased region" description="Low complexity" evidence="3">
    <location>
        <begin position="40"/>
        <end position="87"/>
    </location>
</feature>
<dbReference type="OMA" id="TSNIERW"/>
<accession>A0A813G1L0</accession>
<dbReference type="Proteomes" id="UP000654075">
    <property type="component" value="Unassembled WGS sequence"/>
</dbReference>
<dbReference type="OrthoDB" id="416652at2759"/>
<evidence type="ECO:0000256" key="4">
    <source>
        <dbReference type="SAM" id="SignalP"/>
    </source>
</evidence>
<evidence type="ECO:0000256" key="1">
    <source>
        <dbReference type="ARBA" id="ARBA00022679"/>
    </source>
</evidence>
<dbReference type="PANTHER" id="PTHR11675:SF126">
    <property type="entry name" value="RICIN B LECTIN DOMAIN-CONTAINING PROTEIN"/>
    <property type="match status" value="1"/>
</dbReference>
<feature type="signal peptide" evidence="4">
    <location>
        <begin position="1"/>
        <end position="37"/>
    </location>
</feature>
<evidence type="ECO:0000259" key="5">
    <source>
        <dbReference type="Pfam" id="PF00535"/>
    </source>
</evidence>
<evidence type="ECO:0000259" key="6">
    <source>
        <dbReference type="Pfam" id="PF02709"/>
    </source>
</evidence>
<dbReference type="InterPro" id="IPR001173">
    <property type="entry name" value="Glyco_trans_2-like"/>
</dbReference>
<dbReference type="InterPro" id="IPR029044">
    <property type="entry name" value="Nucleotide-diphossugar_trans"/>
</dbReference>
<reference evidence="7" key="1">
    <citation type="submission" date="2021-02" db="EMBL/GenBank/DDBJ databases">
        <authorList>
            <person name="Dougan E. K."/>
            <person name="Rhodes N."/>
            <person name="Thang M."/>
            <person name="Chan C."/>
        </authorList>
    </citation>
    <scope>NUCLEOTIDE SEQUENCE</scope>
</reference>
<sequence>MYEARGHSCSRAGGLHSVVSAGLFALLGCSLATPATAAATSYNNNHNKNNNNNNNHNKNNKNNNNKNKNKNNNNNHNNNNNKNNNNNIDEVVGPYGPYAWDPKSMTVVLPCANEGAFSIKTVKSVYEQTPSSLLVEIIVVDDASYPALQNMYFPKKVREKYGVKVMRNEEMSGLIKTKKRGGDAAVGDIIVFFDCHVAPQPGWYKSVVKLMSQNYRRIIVPIITDLDIDTWTQRGRGSDGSAKCYSTFDADFKWYTSDNDFVPVLSGGLLAISKRWWQETGGYDDEMIAWGGENIDQSLRSWLCGGEIMVARDSFVAHMWRMESDPRTISNFHIPPGSSQRNRLRAANAWFGDFAPKLMDFPNLAPNMKGRDGLPWYGDLENILKVKRDLKCQDFGWFAHRFKEVYIHGGLIPRTTNLFRSDGNAPSRASSGFCLEYLGPPGTSYDGTGQVGMRP</sequence>
<feature type="domain" description="Galactosyltransferase C-terminal" evidence="6">
    <location>
        <begin position="265"/>
        <end position="309"/>
    </location>
</feature>
<evidence type="ECO:0000256" key="3">
    <source>
        <dbReference type="SAM" id="MobiDB-lite"/>
    </source>
</evidence>
<dbReference type="SUPFAM" id="SSF53448">
    <property type="entry name" value="Nucleotide-diphospho-sugar transferases"/>
    <property type="match status" value="1"/>
</dbReference>
<dbReference type="Gene3D" id="3.90.550.10">
    <property type="entry name" value="Spore Coat Polysaccharide Biosynthesis Protein SpsA, Chain A"/>
    <property type="match status" value="1"/>
</dbReference>
<dbReference type="AlphaFoldDB" id="A0A813G1L0"/>
<keyword evidence="4" id="KW-0732">Signal</keyword>
<dbReference type="GO" id="GO:0004653">
    <property type="term" value="F:polypeptide N-acetylgalactosaminyltransferase activity"/>
    <property type="evidence" value="ECO:0007669"/>
    <property type="project" value="TreeGrafter"/>
</dbReference>
<dbReference type="EMBL" id="CAJNNV010026664">
    <property type="protein sequence ID" value="CAE8618761.1"/>
    <property type="molecule type" value="Genomic_DNA"/>
</dbReference>
<evidence type="ECO:0000313" key="7">
    <source>
        <dbReference type="EMBL" id="CAE8618761.1"/>
    </source>
</evidence>
<dbReference type="InterPro" id="IPR027791">
    <property type="entry name" value="Galactosyl_T_C"/>
</dbReference>
<feature type="non-terminal residue" evidence="7">
    <location>
        <position position="455"/>
    </location>
</feature>
<gene>
    <name evidence="7" type="ORF">PGLA1383_LOCUS36360</name>
</gene>
<feature type="chain" id="PRO_5032540131" description="Glycosyltransferase 2-like domain-containing protein" evidence="4">
    <location>
        <begin position="38"/>
        <end position="455"/>
    </location>
</feature>
<protein>
    <recommendedName>
        <fullName evidence="9">Glycosyltransferase 2-like domain-containing protein</fullName>
    </recommendedName>
</protein>
<evidence type="ECO:0000313" key="8">
    <source>
        <dbReference type="Proteomes" id="UP000654075"/>
    </source>
</evidence>
<keyword evidence="8" id="KW-1185">Reference proteome</keyword>
<dbReference type="GO" id="GO:0006493">
    <property type="term" value="P:protein O-linked glycosylation"/>
    <property type="evidence" value="ECO:0007669"/>
    <property type="project" value="TreeGrafter"/>
</dbReference>
<organism evidence="7 8">
    <name type="scientific">Polarella glacialis</name>
    <name type="common">Dinoflagellate</name>
    <dbReference type="NCBI Taxonomy" id="89957"/>
    <lineage>
        <taxon>Eukaryota</taxon>
        <taxon>Sar</taxon>
        <taxon>Alveolata</taxon>
        <taxon>Dinophyceae</taxon>
        <taxon>Suessiales</taxon>
        <taxon>Suessiaceae</taxon>
        <taxon>Polarella</taxon>
    </lineage>
</organism>
<dbReference type="Pfam" id="PF02709">
    <property type="entry name" value="Glyco_transf_7C"/>
    <property type="match status" value="1"/>
</dbReference>
<dbReference type="PROSITE" id="PS51257">
    <property type="entry name" value="PROKAR_LIPOPROTEIN"/>
    <property type="match status" value="1"/>
</dbReference>
<proteinExistence type="predicted"/>
<feature type="region of interest" description="Disordered" evidence="3">
    <location>
        <begin position="40"/>
        <end position="90"/>
    </location>
</feature>
<keyword evidence="1" id="KW-0808">Transferase</keyword>
<feature type="domain" description="Glycosyltransferase 2-like" evidence="5">
    <location>
        <begin position="106"/>
        <end position="235"/>
    </location>
</feature>
<comment type="caution">
    <text evidence="7">The sequence shown here is derived from an EMBL/GenBank/DDBJ whole genome shotgun (WGS) entry which is preliminary data.</text>
</comment>